<accession>A0A540R7D6</accession>
<dbReference type="GO" id="GO:0004326">
    <property type="term" value="F:tetrahydrofolylpolyglutamate synthase activity"/>
    <property type="evidence" value="ECO:0007669"/>
    <property type="project" value="UniProtKB-EC"/>
</dbReference>
<evidence type="ECO:0000256" key="2">
    <source>
        <dbReference type="ARBA" id="ARBA00013025"/>
    </source>
</evidence>
<dbReference type="InterPro" id="IPR018109">
    <property type="entry name" value="Folylpolyglutamate_synth_CS"/>
</dbReference>
<dbReference type="EMBL" id="VHIR01000008">
    <property type="protein sequence ID" value="TQE43517.1"/>
    <property type="molecule type" value="Genomic_DNA"/>
</dbReference>
<dbReference type="InterPro" id="IPR004101">
    <property type="entry name" value="Mur_ligase_C"/>
</dbReference>
<dbReference type="GO" id="GO:0046872">
    <property type="term" value="F:metal ion binding"/>
    <property type="evidence" value="ECO:0007669"/>
    <property type="project" value="UniProtKB-KW"/>
</dbReference>
<dbReference type="NCBIfam" id="TIGR01499">
    <property type="entry name" value="folC"/>
    <property type="match status" value="1"/>
</dbReference>
<comment type="similarity">
    <text evidence="1">Belongs to the folylpolyglutamate synthase family.</text>
</comment>
<reference evidence="12 13" key="1">
    <citation type="submission" date="2019-06" db="EMBL/GenBank/DDBJ databases">
        <title>Draft genome of C. phoceense Strain 272.</title>
        <authorList>
            <person name="Pacheco L.G.C."/>
            <person name="Barberis C.M."/>
            <person name="Almuzara M.N."/>
            <person name="Traglia G.M."/>
            <person name="Santos C.S."/>
            <person name="Rocha D.J.P.G."/>
            <person name="Aguiar E.R.G.R."/>
            <person name="Vay C.A."/>
        </authorList>
    </citation>
    <scope>NUCLEOTIDE SEQUENCE [LARGE SCALE GENOMIC DNA]</scope>
    <source>
        <strain evidence="12 13">272</strain>
    </source>
</reference>
<keyword evidence="4" id="KW-0479">Metal-binding</keyword>
<evidence type="ECO:0000256" key="5">
    <source>
        <dbReference type="ARBA" id="ARBA00022741"/>
    </source>
</evidence>
<dbReference type="PANTHER" id="PTHR11136:SF0">
    <property type="entry name" value="DIHYDROFOLATE SYNTHETASE-RELATED"/>
    <property type="match status" value="1"/>
</dbReference>
<evidence type="ECO:0000256" key="1">
    <source>
        <dbReference type="ARBA" id="ARBA00008276"/>
    </source>
</evidence>
<evidence type="ECO:0000256" key="8">
    <source>
        <dbReference type="ARBA" id="ARBA00030592"/>
    </source>
</evidence>
<comment type="caution">
    <text evidence="12">The sequence shown here is derived from an EMBL/GenBank/DDBJ whole genome shotgun (WGS) entry which is preliminary data.</text>
</comment>
<keyword evidence="6" id="KW-0067">ATP-binding</keyword>
<evidence type="ECO:0000313" key="13">
    <source>
        <dbReference type="Proteomes" id="UP000318080"/>
    </source>
</evidence>
<feature type="domain" description="Mur ligase central" evidence="11">
    <location>
        <begin position="104"/>
        <end position="345"/>
    </location>
</feature>
<name>A0A540R7D6_9CORY</name>
<evidence type="ECO:0000256" key="7">
    <source>
        <dbReference type="ARBA" id="ARBA00022842"/>
    </source>
</evidence>
<dbReference type="GO" id="GO:0005737">
    <property type="term" value="C:cytoplasm"/>
    <property type="evidence" value="ECO:0007669"/>
    <property type="project" value="TreeGrafter"/>
</dbReference>
<evidence type="ECO:0000259" key="10">
    <source>
        <dbReference type="Pfam" id="PF02875"/>
    </source>
</evidence>
<evidence type="ECO:0000256" key="3">
    <source>
        <dbReference type="ARBA" id="ARBA00022598"/>
    </source>
</evidence>
<keyword evidence="3" id="KW-0436">Ligase</keyword>
<organism evidence="12 13">
    <name type="scientific">Corynebacterium phoceense</name>
    <dbReference type="NCBI Taxonomy" id="1686286"/>
    <lineage>
        <taxon>Bacteria</taxon>
        <taxon>Bacillati</taxon>
        <taxon>Actinomycetota</taxon>
        <taxon>Actinomycetes</taxon>
        <taxon>Mycobacteriales</taxon>
        <taxon>Corynebacteriaceae</taxon>
        <taxon>Corynebacterium</taxon>
    </lineage>
</organism>
<dbReference type="GO" id="GO:0005524">
    <property type="term" value="F:ATP binding"/>
    <property type="evidence" value="ECO:0007669"/>
    <property type="project" value="UniProtKB-KW"/>
</dbReference>
<dbReference type="Pfam" id="PF02875">
    <property type="entry name" value="Mur_ligase_C"/>
    <property type="match status" value="1"/>
</dbReference>
<keyword evidence="7" id="KW-0460">Magnesium</keyword>
<dbReference type="InterPro" id="IPR036615">
    <property type="entry name" value="Mur_ligase_C_dom_sf"/>
</dbReference>
<protein>
    <recommendedName>
        <fullName evidence="2">tetrahydrofolate synthase</fullName>
        <ecNumber evidence="2">6.3.2.17</ecNumber>
    </recommendedName>
    <alternativeName>
        <fullName evidence="8">Tetrahydrofolylpolyglutamate synthase</fullName>
    </alternativeName>
</protein>
<dbReference type="SUPFAM" id="SSF53623">
    <property type="entry name" value="MurD-like peptide ligases, catalytic domain"/>
    <property type="match status" value="1"/>
</dbReference>
<comment type="catalytic activity">
    <reaction evidence="9">
        <text>(6S)-5,6,7,8-tetrahydrofolyl-(gamma-L-Glu)(n) + L-glutamate + ATP = (6S)-5,6,7,8-tetrahydrofolyl-(gamma-L-Glu)(n+1) + ADP + phosphate + H(+)</text>
        <dbReference type="Rhea" id="RHEA:10580"/>
        <dbReference type="Rhea" id="RHEA-COMP:14738"/>
        <dbReference type="Rhea" id="RHEA-COMP:14740"/>
        <dbReference type="ChEBI" id="CHEBI:15378"/>
        <dbReference type="ChEBI" id="CHEBI:29985"/>
        <dbReference type="ChEBI" id="CHEBI:30616"/>
        <dbReference type="ChEBI" id="CHEBI:43474"/>
        <dbReference type="ChEBI" id="CHEBI:141005"/>
        <dbReference type="ChEBI" id="CHEBI:456216"/>
        <dbReference type="EC" id="6.3.2.17"/>
    </reaction>
</comment>
<evidence type="ECO:0000313" key="12">
    <source>
        <dbReference type="EMBL" id="TQE43517.1"/>
    </source>
</evidence>
<dbReference type="Pfam" id="PF08245">
    <property type="entry name" value="Mur_ligase_M"/>
    <property type="match status" value="1"/>
</dbReference>
<keyword evidence="5" id="KW-0547">Nucleotide-binding</keyword>
<evidence type="ECO:0000256" key="9">
    <source>
        <dbReference type="ARBA" id="ARBA00047493"/>
    </source>
</evidence>
<keyword evidence="13" id="KW-1185">Reference proteome</keyword>
<dbReference type="InterPro" id="IPR013221">
    <property type="entry name" value="Mur_ligase_cen"/>
</dbReference>
<gene>
    <name evidence="12" type="ORF">EJK80_07050</name>
</gene>
<evidence type="ECO:0000256" key="4">
    <source>
        <dbReference type="ARBA" id="ARBA00022723"/>
    </source>
</evidence>
<dbReference type="SUPFAM" id="SSF53244">
    <property type="entry name" value="MurD-like peptide ligases, peptide-binding domain"/>
    <property type="match status" value="1"/>
</dbReference>
<evidence type="ECO:0000256" key="6">
    <source>
        <dbReference type="ARBA" id="ARBA00022840"/>
    </source>
</evidence>
<dbReference type="InterPro" id="IPR036565">
    <property type="entry name" value="Mur-like_cat_sf"/>
</dbReference>
<dbReference type="Gene3D" id="3.40.1190.10">
    <property type="entry name" value="Mur-like, catalytic domain"/>
    <property type="match status" value="1"/>
</dbReference>
<feature type="domain" description="Mur ligase C-terminal" evidence="10">
    <location>
        <begin position="373"/>
        <end position="495"/>
    </location>
</feature>
<dbReference type="RefSeq" id="WP_141628926.1">
    <property type="nucleotide sequence ID" value="NZ_VHIR01000008.1"/>
</dbReference>
<dbReference type="PROSITE" id="PS01012">
    <property type="entry name" value="FOLYLPOLYGLU_SYNT_2"/>
    <property type="match status" value="1"/>
</dbReference>
<evidence type="ECO:0000259" key="11">
    <source>
        <dbReference type="Pfam" id="PF08245"/>
    </source>
</evidence>
<dbReference type="PANTHER" id="PTHR11136">
    <property type="entry name" value="FOLYLPOLYGLUTAMATE SYNTHASE-RELATED"/>
    <property type="match status" value="1"/>
</dbReference>
<dbReference type="Proteomes" id="UP000318080">
    <property type="component" value="Unassembled WGS sequence"/>
</dbReference>
<dbReference type="STRING" id="1686286.GCA_900092335_02514"/>
<dbReference type="EC" id="6.3.2.17" evidence="2"/>
<sequence length="514" mass="54625">MADKKDSKDDEFEIVDALAEGTADSPVEITDSGLTLNLGMGSEDEYEEPAPAEDTPEELAQLAALEAELNARPRETDPNPSLDRVEMLLDILGNPEKTFPAIHIAGTNGKTSTARLTDSLLRAFHRRTGLFTTPALSRMTECIVIDGNPIPARDLVRIWEEIAPYVAMVDDKFAGQAPMSKFEVLVALAFAAFADAPVDVAVVEVGMGGTWDATNVINADVSVITPIGMDHMNWLGQTLPEIAEQKAGIIKPRPHDEGFDAGPDENIAIIGLQEPDAMKVLLQRAVDTESGVAREGSEFAVAESAVAVGGQQLILRGLGGTYEGIFIPLFGEHQAHNAATALAAVEAFFGAHAGHALDIASVRNGFAQATVPGRFERLRANPAVFVDSAHNAHGMRSLVAALDRDFDFADVTAVVSIFGDKDVLDILKTLEPAVNRVVITQNSNPRAMEMEELAELAADVFGDERVYTAHTILDAVDQAIELADEDGAQAFAGKGIIITGSVATAGEARTLLGA</sequence>
<dbReference type="GO" id="GO:0008841">
    <property type="term" value="F:dihydrofolate synthase activity"/>
    <property type="evidence" value="ECO:0007669"/>
    <property type="project" value="TreeGrafter"/>
</dbReference>
<dbReference type="Gene3D" id="3.90.190.20">
    <property type="entry name" value="Mur ligase, C-terminal domain"/>
    <property type="match status" value="1"/>
</dbReference>
<dbReference type="AlphaFoldDB" id="A0A540R7D6"/>
<dbReference type="InterPro" id="IPR001645">
    <property type="entry name" value="Folylpolyglutamate_synth"/>
</dbReference>
<proteinExistence type="inferred from homology"/>